<dbReference type="Pfam" id="PF00512">
    <property type="entry name" value="HisKA"/>
    <property type="match status" value="1"/>
</dbReference>
<keyword evidence="8" id="KW-0472">Membrane</keyword>
<feature type="transmembrane region" description="Helical" evidence="8">
    <location>
        <begin position="311"/>
        <end position="336"/>
    </location>
</feature>
<feature type="transmembrane region" description="Helical" evidence="8">
    <location>
        <begin position="461"/>
        <end position="484"/>
    </location>
</feature>
<dbReference type="InterPro" id="IPR036097">
    <property type="entry name" value="HisK_dim/P_sf"/>
</dbReference>
<dbReference type="SUPFAM" id="SSF52172">
    <property type="entry name" value="CheY-like"/>
    <property type="match status" value="1"/>
</dbReference>
<evidence type="ECO:0000256" key="4">
    <source>
        <dbReference type="ARBA" id="ARBA00022553"/>
    </source>
</evidence>
<dbReference type="InterPro" id="IPR003661">
    <property type="entry name" value="HisK_dim/P_dom"/>
</dbReference>
<feature type="transmembrane region" description="Helical" evidence="8">
    <location>
        <begin position="186"/>
        <end position="204"/>
    </location>
</feature>
<feature type="transmembrane region" description="Helical" evidence="8">
    <location>
        <begin position="82"/>
        <end position="104"/>
    </location>
</feature>
<dbReference type="RefSeq" id="WP_155437263.1">
    <property type="nucleotide sequence ID" value="NZ_WNLA01000001.1"/>
</dbReference>
<name>A0A6L6PTN3_9BURK</name>
<dbReference type="PROSITE" id="PS50109">
    <property type="entry name" value="HIS_KIN"/>
    <property type="match status" value="1"/>
</dbReference>
<dbReference type="GO" id="GO:0000155">
    <property type="term" value="F:phosphorelay sensor kinase activity"/>
    <property type="evidence" value="ECO:0007669"/>
    <property type="project" value="InterPro"/>
</dbReference>
<dbReference type="SUPFAM" id="SSF47384">
    <property type="entry name" value="Homodimeric domain of signal transducing histidine kinase"/>
    <property type="match status" value="1"/>
</dbReference>
<comment type="catalytic activity">
    <reaction evidence="1">
        <text>ATP + protein L-histidine = ADP + protein N-phospho-L-histidine.</text>
        <dbReference type="EC" id="2.7.13.3"/>
    </reaction>
</comment>
<comment type="caution">
    <text evidence="11">The sequence shown here is derived from an EMBL/GenBank/DDBJ whole genome shotgun (WGS) entry which is preliminary data.</text>
</comment>
<feature type="transmembrane region" description="Helical" evidence="8">
    <location>
        <begin position="435"/>
        <end position="455"/>
    </location>
</feature>
<keyword evidence="4 7" id="KW-0597">Phosphoprotein</keyword>
<dbReference type="Gene3D" id="1.10.287.130">
    <property type="match status" value="1"/>
</dbReference>
<dbReference type="PANTHER" id="PTHR43047">
    <property type="entry name" value="TWO-COMPONENT HISTIDINE PROTEIN KINASE"/>
    <property type="match status" value="1"/>
</dbReference>
<gene>
    <name evidence="11" type="ORF">GM668_02110</name>
</gene>
<evidence type="ECO:0000256" key="3">
    <source>
        <dbReference type="ARBA" id="ARBA00012438"/>
    </source>
</evidence>
<reference evidence="11 12" key="1">
    <citation type="submission" date="2019-11" db="EMBL/GenBank/DDBJ databases">
        <title>Type strains purchased from KCTC, JCM and DSMZ.</title>
        <authorList>
            <person name="Lu H."/>
        </authorList>
    </citation>
    <scope>NUCLEOTIDE SEQUENCE [LARGE SCALE GENOMIC DNA]</scope>
    <source>
        <strain evidence="11 12">KCTC 42409</strain>
    </source>
</reference>
<feature type="transmembrane region" description="Helical" evidence="8">
    <location>
        <begin position="156"/>
        <end position="174"/>
    </location>
</feature>
<dbReference type="Pfam" id="PF00072">
    <property type="entry name" value="Response_reg"/>
    <property type="match status" value="1"/>
</dbReference>
<dbReference type="SMART" id="SM00448">
    <property type="entry name" value="REC"/>
    <property type="match status" value="1"/>
</dbReference>
<protein>
    <recommendedName>
        <fullName evidence="3">histidine kinase</fullName>
        <ecNumber evidence="3">2.7.13.3</ecNumber>
    </recommendedName>
</protein>
<evidence type="ECO:0000256" key="6">
    <source>
        <dbReference type="ARBA" id="ARBA00022777"/>
    </source>
</evidence>
<proteinExistence type="predicted"/>
<dbReference type="CDD" id="cd00082">
    <property type="entry name" value="HisKA"/>
    <property type="match status" value="1"/>
</dbReference>
<evidence type="ECO:0000259" key="10">
    <source>
        <dbReference type="PROSITE" id="PS50110"/>
    </source>
</evidence>
<evidence type="ECO:0000256" key="5">
    <source>
        <dbReference type="ARBA" id="ARBA00022679"/>
    </source>
</evidence>
<feature type="transmembrane region" description="Helical" evidence="8">
    <location>
        <begin position="266"/>
        <end position="296"/>
    </location>
</feature>
<evidence type="ECO:0000256" key="2">
    <source>
        <dbReference type="ARBA" id="ARBA00004429"/>
    </source>
</evidence>
<dbReference type="InterPro" id="IPR003594">
    <property type="entry name" value="HATPase_dom"/>
</dbReference>
<keyword evidence="5" id="KW-0808">Transferase</keyword>
<feature type="domain" description="Response regulatory" evidence="10">
    <location>
        <begin position="928"/>
        <end position="1043"/>
    </location>
</feature>
<feature type="transmembrane region" description="Helical" evidence="8">
    <location>
        <begin position="574"/>
        <end position="594"/>
    </location>
</feature>
<feature type="modified residue" description="4-aspartylphosphate" evidence="7">
    <location>
        <position position="977"/>
    </location>
</feature>
<dbReference type="Gene3D" id="1.10.4160.10">
    <property type="entry name" value="Hydantoin permease"/>
    <property type="match status" value="1"/>
</dbReference>
<dbReference type="InterPro" id="IPR001789">
    <property type="entry name" value="Sig_transdc_resp-reg_receiver"/>
</dbReference>
<dbReference type="EC" id="2.7.13.3" evidence="3"/>
<dbReference type="Gene3D" id="3.40.50.2300">
    <property type="match status" value="1"/>
</dbReference>
<dbReference type="InterPro" id="IPR011006">
    <property type="entry name" value="CheY-like_superfamily"/>
</dbReference>
<keyword evidence="8" id="KW-0812">Transmembrane</keyword>
<keyword evidence="6" id="KW-0418">Kinase</keyword>
<dbReference type="CDD" id="cd17546">
    <property type="entry name" value="REC_hyHK_CKI1_RcsC-like"/>
    <property type="match status" value="1"/>
</dbReference>
<dbReference type="InterPro" id="IPR005467">
    <property type="entry name" value="His_kinase_dom"/>
</dbReference>
<keyword evidence="12" id="KW-1185">Reference proteome</keyword>
<dbReference type="Gene3D" id="3.30.565.10">
    <property type="entry name" value="Histidine kinase-like ATPase, C-terminal domain"/>
    <property type="match status" value="1"/>
</dbReference>
<evidence type="ECO:0000256" key="7">
    <source>
        <dbReference type="PROSITE-ProRule" id="PRU00169"/>
    </source>
</evidence>
<evidence type="ECO:0000313" key="11">
    <source>
        <dbReference type="EMBL" id="MTW00873.1"/>
    </source>
</evidence>
<dbReference type="InterPro" id="IPR036890">
    <property type="entry name" value="HATPase_C_sf"/>
</dbReference>
<accession>A0A6L6PTN3</accession>
<dbReference type="CDD" id="cd16922">
    <property type="entry name" value="HATPase_EvgS-ArcB-TorS-like"/>
    <property type="match status" value="1"/>
</dbReference>
<comment type="subcellular location">
    <subcellularLocation>
        <location evidence="2">Cell inner membrane</location>
        <topology evidence="2">Multi-pass membrane protein</topology>
    </subcellularLocation>
</comment>
<evidence type="ECO:0000259" key="9">
    <source>
        <dbReference type="PROSITE" id="PS50109"/>
    </source>
</evidence>
<dbReference type="OrthoDB" id="9810730at2"/>
<evidence type="ECO:0000256" key="8">
    <source>
        <dbReference type="SAM" id="Phobius"/>
    </source>
</evidence>
<feature type="transmembrane region" description="Helical" evidence="8">
    <location>
        <begin position="396"/>
        <end position="414"/>
    </location>
</feature>
<evidence type="ECO:0000256" key="1">
    <source>
        <dbReference type="ARBA" id="ARBA00000085"/>
    </source>
</evidence>
<dbReference type="FunFam" id="3.30.565.10:FF:000006">
    <property type="entry name" value="Sensor histidine kinase WalK"/>
    <property type="match status" value="1"/>
</dbReference>
<evidence type="ECO:0000313" key="12">
    <source>
        <dbReference type="Proteomes" id="UP000484015"/>
    </source>
</evidence>
<organism evidence="11 12">
    <name type="scientific">Pseudoduganella ginsengisoli</name>
    <dbReference type="NCBI Taxonomy" id="1462440"/>
    <lineage>
        <taxon>Bacteria</taxon>
        <taxon>Pseudomonadati</taxon>
        <taxon>Pseudomonadota</taxon>
        <taxon>Betaproteobacteria</taxon>
        <taxon>Burkholderiales</taxon>
        <taxon>Oxalobacteraceae</taxon>
        <taxon>Telluria group</taxon>
        <taxon>Pseudoduganella</taxon>
    </lineage>
</organism>
<dbReference type="AlphaFoldDB" id="A0A6L6PTN3"/>
<dbReference type="SUPFAM" id="SSF55874">
    <property type="entry name" value="ATPase domain of HSP90 chaperone/DNA topoisomerase II/histidine kinase"/>
    <property type="match status" value="1"/>
</dbReference>
<feature type="transmembrane region" description="Helical" evidence="8">
    <location>
        <begin position="125"/>
        <end position="150"/>
    </location>
</feature>
<feature type="transmembrane region" description="Helical" evidence="8">
    <location>
        <begin position="614"/>
        <end position="635"/>
    </location>
</feature>
<feature type="transmembrane region" description="Helical" evidence="8">
    <location>
        <begin position="52"/>
        <end position="76"/>
    </location>
</feature>
<dbReference type="EMBL" id="WNLA01000001">
    <property type="protein sequence ID" value="MTW00873.1"/>
    <property type="molecule type" value="Genomic_DNA"/>
</dbReference>
<feature type="transmembrane region" description="Helical" evidence="8">
    <location>
        <begin position="368"/>
        <end position="390"/>
    </location>
</feature>
<feature type="domain" description="Histidine kinase" evidence="9">
    <location>
        <begin position="688"/>
        <end position="905"/>
    </location>
</feature>
<dbReference type="InterPro" id="IPR004358">
    <property type="entry name" value="Sig_transdc_His_kin-like_C"/>
</dbReference>
<dbReference type="PANTHER" id="PTHR43047:SF64">
    <property type="entry name" value="HISTIDINE KINASE CONTAINING CHEY-HOMOLOGOUS RECEIVER DOMAIN AND PAS DOMAIN-RELATED"/>
    <property type="match status" value="1"/>
</dbReference>
<dbReference type="SMART" id="SM00387">
    <property type="entry name" value="HATPase_c"/>
    <property type="match status" value="1"/>
</dbReference>
<dbReference type="Proteomes" id="UP000484015">
    <property type="component" value="Unassembled WGS sequence"/>
</dbReference>
<dbReference type="SMART" id="SM00388">
    <property type="entry name" value="HisKA"/>
    <property type="match status" value="1"/>
</dbReference>
<dbReference type="PROSITE" id="PS50110">
    <property type="entry name" value="RESPONSE_REGULATORY"/>
    <property type="match status" value="1"/>
</dbReference>
<dbReference type="GO" id="GO:0005886">
    <property type="term" value="C:plasma membrane"/>
    <property type="evidence" value="ECO:0007669"/>
    <property type="project" value="UniProtKB-SubCell"/>
</dbReference>
<keyword evidence="8" id="KW-1133">Transmembrane helix</keyword>
<sequence length="1158" mass="124453">MTRLPPSPTAEPPQRIVKIRRDYNTWVASETMEDYALRYTPRAFRKWPVFRVANTALGAISFLVLEAIGGAIAIHYGFVNAFWAILAVGLVIFLTGLPISYYAARHGLDMDLLTRGAGFGYIGSTISSFVYASFTFILFALEAAIMAYALELYGGVPLWLGYLASALVVIPLVTHGVTLISRIQMITQPVWLVLQVLPFIFILAKRPDLPAQLAAFAGGSPGNGKFDVLLFGAASAVGVALVTQIGEQVDFLRFMPRQTAANRWQWHAGVLAAGPGWIVLGIAKMLGGALLALLAIDSGIALAQAANPSQMYLAGFGLVFSHGGLAVLATTVFVVVSQIKINMTNAYAGSLAWSNFFARLTHSHPGRVVWAVFNALIAVLLMELDVFQALDQVLGLYSNIALSWIAAVVADLVINKPLGLSPKGIEFRRAYLYDINPVGVGAMALASALSLAAHSGAFGPLAQALSAFIALATAFVTAPLIAWATGGRYYLARPVPASHAAQTCSICEKEYEGEDMAHCPAYQGPICSLCCCLDARCNDACKPHARFSEQWEGAMKALLPRSAWRYITSGLGHYLLLMIVTALFLAGLLGLVYVHEEAVLRASAPALLPQLQLAFIKVFGALALASGIVAWWLVLTSESRRVAQEESNRQTGLLTREIELHSQTDAQLQQAKKLAEQANRAKSRYIAGISHEIRTPLNSILGYAQLLDGDAAIPEHRRQAIRVIRGSGEHLLSLIEGTLDIARIEGGKLSFDIRPLAFPEFIHQIVRMFEQQAAGKGLAFRYEQQGDLPAQVRADRKRLGQILINILGNAVKFTQRGGIVFRLRYARDLAVFEIEDSGPGILPEEADHIFEPFSRGSASDNGAASGTGLGLPICKMLVQLMGGELTLASTPGAGATFQVRLMLPRIHAEAHAAPPDPVRTGYAGPRRRVLVVDNEQVDRELLVQILAPLGFTVEQAESGADCLRQYAACRPDLVLMDLAMPGMDGWETSRLLRDVHGAATPIAIVSANAYDKGLDNPAGIPADDFFVKPVNVAELLDWIGRRLQLQWIVEGDGAGQAPCAPPSGHTGARQEADGYAAPAAQAVPASAPLAALLIPPAAELHALRQQVTAGYIRGVQRQLDALAALDPGYAPFIDAMRGHAAAFRLDAMAQLLEQGESP</sequence>
<dbReference type="PRINTS" id="PR00344">
    <property type="entry name" value="BCTRLSENSOR"/>
</dbReference>
<dbReference type="Pfam" id="PF02518">
    <property type="entry name" value="HATPase_c"/>
    <property type="match status" value="1"/>
</dbReference>